<evidence type="ECO:0000256" key="1">
    <source>
        <dbReference type="SAM" id="MobiDB-lite"/>
    </source>
</evidence>
<dbReference type="VEuPathDB" id="VectorBase:GPAI010506"/>
<dbReference type="AlphaFoldDB" id="A0A1A9ZCH0"/>
<protein>
    <submittedName>
        <fullName evidence="3">Uncharacterized protein</fullName>
    </submittedName>
</protein>
<dbReference type="EnsemblMetazoa" id="GPAI010506-RA">
    <property type="protein sequence ID" value="GPAI010506-PA"/>
    <property type="gene ID" value="GPAI010506"/>
</dbReference>
<keyword evidence="2" id="KW-0472">Membrane</keyword>
<accession>A0A1A9ZCH0</accession>
<feature type="transmembrane region" description="Helical" evidence="2">
    <location>
        <begin position="259"/>
        <end position="280"/>
    </location>
</feature>
<evidence type="ECO:0000313" key="4">
    <source>
        <dbReference type="Proteomes" id="UP000092445"/>
    </source>
</evidence>
<sequence>MERPYNFASFGERLNKDSSETIKQKNLALNEFKTFSNNVPVFSANSSSARECGSDINKQAFFPNIAAMRNVFKEDRKTVPANDSLNEPQMLTKRKGATEKKTDENETGIDILAEQKERRRTINPNSFRNAFNNDSGRSKTSSSRSIQEPFLEKDGFNGISTTQTLRESANIGCFEDNDAFSLDLDGAKEPNNVSNLNLIMLVGLFAGLLISKALQYLQLYFGWFLYQILQLRNALLGSMTIWEFLNLDDNKRFRVRTKLLLMPIIGACSLIYGLTSFLQFTTRFLLTAAPNSLTNFVQKLHDG</sequence>
<reference evidence="3" key="2">
    <citation type="submission" date="2020-05" db="UniProtKB">
        <authorList>
            <consortium name="EnsemblMetazoa"/>
        </authorList>
    </citation>
    <scope>IDENTIFICATION</scope>
    <source>
        <strain evidence="3">IAEA</strain>
    </source>
</reference>
<dbReference type="Proteomes" id="UP000092445">
    <property type="component" value="Unassembled WGS sequence"/>
</dbReference>
<keyword evidence="2" id="KW-0812">Transmembrane</keyword>
<feature type="region of interest" description="Disordered" evidence="1">
    <location>
        <begin position="78"/>
        <end position="106"/>
    </location>
</feature>
<feature type="region of interest" description="Disordered" evidence="1">
    <location>
        <begin position="122"/>
        <end position="147"/>
    </location>
</feature>
<keyword evidence="4" id="KW-1185">Reference proteome</keyword>
<keyword evidence="2" id="KW-1133">Transmembrane helix</keyword>
<organism evidence="3 4">
    <name type="scientific">Glossina pallidipes</name>
    <name type="common">Tsetse fly</name>
    <dbReference type="NCBI Taxonomy" id="7398"/>
    <lineage>
        <taxon>Eukaryota</taxon>
        <taxon>Metazoa</taxon>
        <taxon>Ecdysozoa</taxon>
        <taxon>Arthropoda</taxon>
        <taxon>Hexapoda</taxon>
        <taxon>Insecta</taxon>
        <taxon>Pterygota</taxon>
        <taxon>Neoptera</taxon>
        <taxon>Endopterygota</taxon>
        <taxon>Diptera</taxon>
        <taxon>Brachycera</taxon>
        <taxon>Muscomorpha</taxon>
        <taxon>Hippoboscoidea</taxon>
        <taxon>Glossinidae</taxon>
        <taxon>Glossina</taxon>
    </lineage>
</organism>
<feature type="compositionally biased region" description="Polar residues" evidence="1">
    <location>
        <begin position="122"/>
        <end position="134"/>
    </location>
</feature>
<feature type="transmembrane region" description="Helical" evidence="2">
    <location>
        <begin position="198"/>
        <end position="217"/>
    </location>
</feature>
<name>A0A1A9ZCH0_GLOPL</name>
<reference evidence="4" key="1">
    <citation type="submission" date="2014-03" db="EMBL/GenBank/DDBJ databases">
        <authorList>
            <person name="Aksoy S."/>
            <person name="Warren W."/>
            <person name="Wilson R.K."/>
        </authorList>
    </citation>
    <scope>NUCLEOTIDE SEQUENCE [LARGE SCALE GENOMIC DNA]</scope>
    <source>
        <strain evidence="4">IAEA</strain>
    </source>
</reference>
<evidence type="ECO:0000256" key="2">
    <source>
        <dbReference type="SAM" id="Phobius"/>
    </source>
</evidence>
<evidence type="ECO:0000313" key="3">
    <source>
        <dbReference type="EnsemblMetazoa" id="GPAI010506-PA"/>
    </source>
</evidence>
<proteinExistence type="predicted"/>